<organism evidence="2 3">
    <name type="scientific">Amycolatopsis thermophila</name>
    <dbReference type="NCBI Taxonomy" id="206084"/>
    <lineage>
        <taxon>Bacteria</taxon>
        <taxon>Bacillati</taxon>
        <taxon>Actinomycetota</taxon>
        <taxon>Actinomycetes</taxon>
        <taxon>Pseudonocardiales</taxon>
        <taxon>Pseudonocardiaceae</taxon>
        <taxon>Amycolatopsis</taxon>
    </lineage>
</organism>
<name>A0ABU0EPA0_9PSEU</name>
<dbReference type="EMBL" id="JAUSUT010000001">
    <property type="protein sequence ID" value="MDQ0377118.1"/>
    <property type="molecule type" value="Genomic_DNA"/>
</dbReference>
<comment type="caution">
    <text evidence="2">The sequence shown here is derived from an EMBL/GenBank/DDBJ whole genome shotgun (WGS) entry which is preliminary data.</text>
</comment>
<evidence type="ECO:0008006" key="4">
    <source>
        <dbReference type="Google" id="ProtNLM"/>
    </source>
</evidence>
<gene>
    <name evidence="2" type="ORF">FB470_001112</name>
</gene>
<keyword evidence="3" id="KW-1185">Reference proteome</keyword>
<evidence type="ECO:0000313" key="3">
    <source>
        <dbReference type="Proteomes" id="UP001229651"/>
    </source>
</evidence>
<reference evidence="2 3" key="1">
    <citation type="submission" date="2023-07" db="EMBL/GenBank/DDBJ databases">
        <title>Sequencing the genomes of 1000 actinobacteria strains.</title>
        <authorList>
            <person name="Klenk H.-P."/>
        </authorList>
    </citation>
    <scope>NUCLEOTIDE SEQUENCE [LARGE SCALE GENOMIC DNA]</scope>
    <source>
        <strain evidence="2 3">DSM 45805</strain>
    </source>
</reference>
<sequence length="250" mass="26417">MVTVRRMAVPAGVLLVGARALRSADRRAFVAVHRPVLLFAGATGAHLATGLTERSPVPTETLPSVPAEPRTSAPPDHRPRCGRNADLAFARTQTSAAPERQPQSHGARAPVRPRPRPNRTGPAPQSTSARARSDRRRTPRPPPAHPEHVPSCQSATAQPAQAHDSAPSEPRHPLDRAYTHPDLLGLPTRAPGTPTSPGETCRRWACPAPAARHSAGGPHPTSEVPRLVPAAQSSSSSLIPHPAAADRPSR</sequence>
<accession>A0ABU0EPA0</accession>
<dbReference type="Proteomes" id="UP001229651">
    <property type="component" value="Unassembled WGS sequence"/>
</dbReference>
<feature type="compositionally biased region" description="Basic and acidic residues" evidence="1">
    <location>
        <begin position="169"/>
        <end position="179"/>
    </location>
</feature>
<feature type="compositionally biased region" description="Polar residues" evidence="1">
    <location>
        <begin position="91"/>
        <end position="104"/>
    </location>
</feature>
<feature type="region of interest" description="Disordered" evidence="1">
    <location>
        <begin position="50"/>
        <end position="250"/>
    </location>
</feature>
<evidence type="ECO:0000313" key="2">
    <source>
        <dbReference type="EMBL" id="MDQ0377118.1"/>
    </source>
</evidence>
<protein>
    <recommendedName>
        <fullName evidence="4">Secreted protein</fullName>
    </recommendedName>
</protein>
<feature type="compositionally biased region" description="Low complexity" evidence="1">
    <location>
        <begin position="118"/>
        <end position="130"/>
    </location>
</feature>
<feature type="compositionally biased region" description="Low complexity" evidence="1">
    <location>
        <begin position="203"/>
        <end position="212"/>
    </location>
</feature>
<proteinExistence type="predicted"/>
<evidence type="ECO:0000256" key="1">
    <source>
        <dbReference type="SAM" id="MobiDB-lite"/>
    </source>
</evidence>